<protein>
    <submittedName>
        <fullName evidence="2">Uncharacterized protein</fullName>
    </submittedName>
</protein>
<comment type="caution">
    <text evidence="2">The sequence shown here is derived from an EMBL/GenBank/DDBJ whole genome shotgun (WGS) entry which is preliminary data.</text>
</comment>
<reference evidence="3" key="1">
    <citation type="submission" date="2023-07" db="EMBL/GenBank/DDBJ databases">
        <title>Whole genome shotgun sequence of Streptomyces spororaveus NBRC 15456.</title>
        <authorList>
            <person name="Komaki H."/>
            <person name="Tamura T."/>
        </authorList>
    </citation>
    <scope>NUCLEOTIDE SEQUENCE [LARGE SCALE GENOMIC DNA]</scope>
    <source>
        <strain evidence="3">NBRC 15456</strain>
    </source>
</reference>
<evidence type="ECO:0000313" key="3">
    <source>
        <dbReference type="Proteomes" id="UP000608522"/>
    </source>
</evidence>
<accession>A0ABQ3T8D0</accession>
<organism evidence="2 3">
    <name type="scientific">Streptomyces spororaveus</name>
    <dbReference type="NCBI Taxonomy" id="284039"/>
    <lineage>
        <taxon>Bacteria</taxon>
        <taxon>Bacillati</taxon>
        <taxon>Actinomycetota</taxon>
        <taxon>Actinomycetes</taxon>
        <taxon>Kitasatosporales</taxon>
        <taxon>Streptomycetaceae</taxon>
        <taxon>Streptomyces</taxon>
    </lineage>
</organism>
<keyword evidence="3" id="KW-1185">Reference proteome</keyword>
<feature type="region of interest" description="Disordered" evidence="1">
    <location>
        <begin position="128"/>
        <end position="153"/>
    </location>
</feature>
<dbReference type="Proteomes" id="UP000608522">
    <property type="component" value="Unassembled WGS sequence"/>
</dbReference>
<gene>
    <name evidence="2" type="ORF">Sspor_18060</name>
</gene>
<sequence length="153" mass="16553">MTEPGKSQPLAPLPDHRNVHDPRWRAIWAGYTHVTTPLRERGMVCDVQYGMSSWLVYAWPPGHDSVVIIGAQGGWLVTHEYPAEDRTSMTVLYDSTTTVPPGDLHDVGPLLSAIDGLLARLPRAPSAPTASSVHVTGAPAPTPMPTGRSTRSR</sequence>
<proteinExistence type="predicted"/>
<evidence type="ECO:0000256" key="1">
    <source>
        <dbReference type="SAM" id="MobiDB-lite"/>
    </source>
</evidence>
<evidence type="ECO:0000313" key="2">
    <source>
        <dbReference type="EMBL" id="GHI76245.1"/>
    </source>
</evidence>
<dbReference type="EMBL" id="BNED01000005">
    <property type="protein sequence ID" value="GHI76245.1"/>
    <property type="molecule type" value="Genomic_DNA"/>
</dbReference>
<name>A0ABQ3T8D0_9ACTN</name>